<name>A0ABT8AVV1_9HYPH</name>
<dbReference type="Pfam" id="PF02021">
    <property type="entry name" value="UPF0102"/>
    <property type="match status" value="1"/>
</dbReference>
<organism evidence="3 4">
    <name type="scientific">Methylobacterium longum</name>
    <dbReference type="NCBI Taxonomy" id="767694"/>
    <lineage>
        <taxon>Bacteria</taxon>
        <taxon>Pseudomonadati</taxon>
        <taxon>Pseudomonadota</taxon>
        <taxon>Alphaproteobacteria</taxon>
        <taxon>Hyphomicrobiales</taxon>
        <taxon>Methylobacteriaceae</taxon>
        <taxon>Methylobacterium</taxon>
    </lineage>
</organism>
<dbReference type="Proteomes" id="UP001244297">
    <property type="component" value="Unassembled WGS sequence"/>
</dbReference>
<sequence>MTGPLPDRVARRRAAYRRGHRAEWLALAALMLKGYWPIGRRVSIAGGEIDLIVRRWSTIAFVEVKARPRREDAREAIDAAKRRRFSRAVRAWIGRNAWCAGMTFRADAVFVGLREWPAHVADAFVIEGL</sequence>
<gene>
    <name evidence="3" type="ORF">QWZ18_25680</name>
</gene>
<protein>
    <recommendedName>
        <fullName evidence="2">UPF0102 protein QWZ18_25680</fullName>
    </recommendedName>
</protein>
<comment type="caution">
    <text evidence="3">The sequence shown here is derived from an EMBL/GenBank/DDBJ whole genome shotgun (WGS) entry which is preliminary data.</text>
</comment>
<evidence type="ECO:0000313" key="3">
    <source>
        <dbReference type="EMBL" id="MDN3573978.1"/>
    </source>
</evidence>
<evidence type="ECO:0000256" key="1">
    <source>
        <dbReference type="ARBA" id="ARBA00006738"/>
    </source>
</evidence>
<accession>A0ABT8AVV1</accession>
<dbReference type="NCBIfam" id="NF011272">
    <property type="entry name" value="PRK14679.1"/>
    <property type="match status" value="1"/>
</dbReference>
<dbReference type="PANTHER" id="PTHR34039">
    <property type="entry name" value="UPF0102 PROTEIN YRAN"/>
    <property type="match status" value="1"/>
</dbReference>
<keyword evidence="4" id="KW-1185">Reference proteome</keyword>
<evidence type="ECO:0000313" key="4">
    <source>
        <dbReference type="Proteomes" id="UP001244297"/>
    </source>
</evidence>
<dbReference type="Gene3D" id="3.40.1350.10">
    <property type="match status" value="1"/>
</dbReference>
<dbReference type="RefSeq" id="WP_238289110.1">
    <property type="nucleotide sequence ID" value="NZ_BPQS01000014.1"/>
</dbReference>
<reference evidence="4" key="1">
    <citation type="journal article" date="2019" name="Int. J. Syst. Evol. Microbiol.">
        <title>The Global Catalogue of Microorganisms (GCM) 10K type strain sequencing project: providing services to taxonomists for standard genome sequencing and annotation.</title>
        <authorList>
            <consortium name="The Broad Institute Genomics Platform"/>
            <consortium name="The Broad Institute Genome Sequencing Center for Infectious Disease"/>
            <person name="Wu L."/>
            <person name="Ma J."/>
        </authorList>
    </citation>
    <scope>NUCLEOTIDE SEQUENCE [LARGE SCALE GENOMIC DNA]</scope>
    <source>
        <strain evidence="4">CECT 7806</strain>
    </source>
</reference>
<dbReference type="HAMAP" id="MF_00048">
    <property type="entry name" value="UPF0102"/>
    <property type="match status" value="1"/>
</dbReference>
<comment type="similarity">
    <text evidence="1 2">Belongs to the UPF0102 family.</text>
</comment>
<dbReference type="InterPro" id="IPR011335">
    <property type="entry name" value="Restrct_endonuc-II-like"/>
</dbReference>
<proteinExistence type="inferred from homology"/>
<dbReference type="InterPro" id="IPR003509">
    <property type="entry name" value="UPF0102_YraN-like"/>
</dbReference>
<evidence type="ECO:0000256" key="2">
    <source>
        <dbReference type="HAMAP-Rule" id="MF_00048"/>
    </source>
</evidence>
<dbReference type="SUPFAM" id="SSF52980">
    <property type="entry name" value="Restriction endonuclease-like"/>
    <property type="match status" value="1"/>
</dbReference>
<dbReference type="EMBL" id="JAUFPT010000092">
    <property type="protein sequence ID" value="MDN3573978.1"/>
    <property type="molecule type" value="Genomic_DNA"/>
</dbReference>
<dbReference type="PANTHER" id="PTHR34039:SF1">
    <property type="entry name" value="UPF0102 PROTEIN YRAN"/>
    <property type="match status" value="1"/>
</dbReference>
<dbReference type="InterPro" id="IPR011856">
    <property type="entry name" value="tRNA_endonuc-like_dom_sf"/>
</dbReference>